<dbReference type="Gene3D" id="3.90.79.10">
    <property type="entry name" value="Nucleoside Triphosphate Pyrophosphohydrolase"/>
    <property type="match status" value="1"/>
</dbReference>
<sequence length="241" mass="27398">MIVTVDIIPFRLSGCADKGLEVLLIKRSNPERPYHGVWALPGGFVFDKDMTHEGGRAADENFEAARRRICREKIHTYPRHFSEAFVDGDPKRDPEDWSLNITHYALVDRNNKEQIDNAGVPECHLKWFPLQAILDAEETLAFDHQKMIEKAWQKLRASIEYTSVLLFALDKEFLVADIIAAYQEFGIDISRMTIKRRLIDSGVLKPTNKVASTNKGKGGKPAMVYTLASDEVTFFQNCLRG</sequence>
<dbReference type="EMBL" id="JPRD01000042">
    <property type="protein sequence ID" value="KIF51125.1"/>
    <property type="molecule type" value="Genomic_DNA"/>
</dbReference>
<dbReference type="PANTHER" id="PTHR43736:SF4">
    <property type="entry name" value="SLR1690 PROTEIN"/>
    <property type="match status" value="1"/>
</dbReference>
<dbReference type="InterPro" id="IPR000086">
    <property type="entry name" value="NUDIX_hydrolase_dom"/>
</dbReference>
<dbReference type="AlphaFoldDB" id="A0A0C1Z1V9"/>
<proteinExistence type="predicted"/>
<dbReference type="InterPro" id="IPR015797">
    <property type="entry name" value="NUDIX_hydrolase-like_dom_sf"/>
</dbReference>
<dbReference type="GO" id="GO:0016787">
    <property type="term" value="F:hydrolase activity"/>
    <property type="evidence" value="ECO:0007669"/>
    <property type="project" value="UniProtKB-KW"/>
</dbReference>
<gene>
    <name evidence="2" type="ORF">H735_21160</name>
</gene>
<name>A0A0C1Z1V9_9VIBR</name>
<dbReference type="Pfam" id="PF00293">
    <property type="entry name" value="NUDIX"/>
    <property type="match status" value="1"/>
</dbReference>
<comment type="caution">
    <text evidence="2">The sequence shown here is derived from an EMBL/GenBank/DDBJ whole genome shotgun (WGS) entry which is preliminary data.</text>
</comment>
<dbReference type="PANTHER" id="PTHR43736">
    <property type="entry name" value="ADP-RIBOSE PYROPHOSPHATASE"/>
    <property type="match status" value="1"/>
</dbReference>
<reference evidence="2 3" key="1">
    <citation type="submission" date="2014-07" db="EMBL/GenBank/DDBJ databases">
        <title>Unique and conserved regions in Vibrio harveyi and related species in comparison with the shrimp pathogen Vibrio harveyi CAIM 1792.</title>
        <authorList>
            <person name="Espinoza-Valles I."/>
            <person name="Vora G."/>
            <person name="Leekitcharoenphon P."/>
            <person name="Ussery D."/>
            <person name="Hoj L."/>
            <person name="Gomez-Gil B."/>
        </authorList>
    </citation>
    <scope>NUCLEOTIDE SEQUENCE [LARGE SCALE GENOMIC DNA]</scope>
    <source>
        <strain evidence="3">CAIM 1854 / LMG 25443</strain>
    </source>
</reference>
<protein>
    <submittedName>
        <fullName evidence="2">NUDIX hydrolase</fullName>
    </submittedName>
</protein>
<dbReference type="PROSITE" id="PS51462">
    <property type="entry name" value="NUDIX"/>
    <property type="match status" value="1"/>
</dbReference>
<dbReference type="PATRIC" id="fig|1229493.5.peg.3631"/>
<dbReference type="CDD" id="cd18873">
    <property type="entry name" value="NUDIX_NadM_like"/>
    <property type="match status" value="1"/>
</dbReference>
<dbReference type="RefSeq" id="WP_020196115.1">
    <property type="nucleotide sequence ID" value="NZ_BAOH01000039.1"/>
</dbReference>
<keyword evidence="2" id="KW-0378">Hydrolase</keyword>
<dbReference type="Proteomes" id="UP000031586">
    <property type="component" value="Unassembled WGS sequence"/>
</dbReference>
<evidence type="ECO:0000313" key="2">
    <source>
        <dbReference type="EMBL" id="KIF51125.1"/>
    </source>
</evidence>
<feature type="domain" description="Nudix hydrolase" evidence="1">
    <location>
        <begin position="1"/>
        <end position="155"/>
    </location>
</feature>
<dbReference type="SUPFAM" id="SSF55811">
    <property type="entry name" value="Nudix"/>
    <property type="match status" value="1"/>
</dbReference>
<evidence type="ECO:0000313" key="3">
    <source>
        <dbReference type="Proteomes" id="UP000031586"/>
    </source>
</evidence>
<organism evidence="2 3">
    <name type="scientific">Vibrio owensii CAIM 1854 = LMG 25443</name>
    <dbReference type="NCBI Taxonomy" id="1229493"/>
    <lineage>
        <taxon>Bacteria</taxon>
        <taxon>Pseudomonadati</taxon>
        <taxon>Pseudomonadota</taxon>
        <taxon>Gammaproteobacteria</taxon>
        <taxon>Vibrionales</taxon>
        <taxon>Vibrionaceae</taxon>
        <taxon>Vibrio</taxon>
    </lineage>
</organism>
<evidence type="ECO:0000259" key="1">
    <source>
        <dbReference type="PROSITE" id="PS51462"/>
    </source>
</evidence>
<accession>A0A0C1Z1V9</accession>